<evidence type="ECO:0000256" key="2">
    <source>
        <dbReference type="ARBA" id="ARBA00022801"/>
    </source>
</evidence>
<dbReference type="PANTHER" id="PTHR24264:SF54">
    <property type="entry name" value="PEPTIDASE S1 DOMAIN-CONTAINING PROTEIN"/>
    <property type="match status" value="1"/>
</dbReference>
<dbReference type="PANTHER" id="PTHR24264">
    <property type="entry name" value="TRYPSIN-RELATED"/>
    <property type="match status" value="1"/>
</dbReference>
<evidence type="ECO:0000313" key="10">
    <source>
        <dbReference type="EMBL" id="JAG40097.1"/>
    </source>
</evidence>
<proteinExistence type="inferred from homology"/>
<name>A0A0A9Z897_LYGHE</name>
<gene>
    <name evidence="10" type="ORF">CM83_41013</name>
    <name evidence="9" type="ORF">CM83_41014</name>
</gene>
<keyword evidence="9" id="KW-0472">Membrane</keyword>
<dbReference type="InterPro" id="IPR043504">
    <property type="entry name" value="Peptidase_S1_PA_chymotrypsin"/>
</dbReference>
<dbReference type="Pfam" id="PF00089">
    <property type="entry name" value="Trypsin"/>
    <property type="match status" value="1"/>
</dbReference>
<reference evidence="9" key="2">
    <citation type="submission" date="2014-07" db="EMBL/GenBank/DDBJ databases">
        <authorList>
            <person name="Hull J."/>
        </authorList>
    </citation>
    <scope>NUCLEOTIDE SEQUENCE</scope>
</reference>
<keyword evidence="9" id="KW-0812">Transmembrane</keyword>
<keyword evidence="2 6" id="KW-0378">Hydrolase</keyword>
<dbReference type="InterPro" id="IPR001314">
    <property type="entry name" value="Peptidase_S1A"/>
</dbReference>
<organism evidence="9">
    <name type="scientific">Lygus hesperus</name>
    <name type="common">Western plant bug</name>
    <dbReference type="NCBI Taxonomy" id="30085"/>
    <lineage>
        <taxon>Eukaryota</taxon>
        <taxon>Metazoa</taxon>
        <taxon>Ecdysozoa</taxon>
        <taxon>Arthropoda</taxon>
        <taxon>Hexapoda</taxon>
        <taxon>Insecta</taxon>
        <taxon>Pterygota</taxon>
        <taxon>Neoptera</taxon>
        <taxon>Paraneoptera</taxon>
        <taxon>Hemiptera</taxon>
        <taxon>Heteroptera</taxon>
        <taxon>Panheteroptera</taxon>
        <taxon>Cimicomorpha</taxon>
        <taxon>Miridae</taxon>
        <taxon>Mirini</taxon>
        <taxon>Lygus</taxon>
    </lineage>
</organism>
<dbReference type="AlphaFoldDB" id="A0A0A9Z897"/>
<dbReference type="FunFam" id="2.40.10.10:FF:000002">
    <property type="entry name" value="Transmembrane protease serine"/>
    <property type="match status" value="1"/>
</dbReference>
<keyword evidence="3 6" id="KW-0720">Serine protease</keyword>
<keyword evidence="1 6" id="KW-0645">Protease</keyword>
<dbReference type="PROSITE" id="PS50240">
    <property type="entry name" value="TRYPSIN_DOM"/>
    <property type="match status" value="1"/>
</dbReference>
<dbReference type="PROSITE" id="PS00134">
    <property type="entry name" value="TRYPSIN_HIS"/>
    <property type="match status" value="1"/>
</dbReference>
<dbReference type="InterPro" id="IPR050127">
    <property type="entry name" value="Serine_Proteases_S1"/>
</dbReference>
<dbReference type="GO" id="GO:0006508">
    <property type="term" value="P:proteolysis"/>
    <property type="evidence" value="ECO:0007669"/>
    <property type="project" value="UniProtKB-KW"/>
</dbReference>
<dbReference type="PRINTS" id="PR00722">
    <property type="entry name" value="CHYMOTRYPSIN"/>
</dbReference>
<dbReference type="SUPFAM" id="SSF50494">
    <property type="entry name" value="Trypsin-like serine proteases"/>
    <property type="match status" value="1"/>
</dbReference>
<dbReference type="PROSITE" id="PS00135">
    <property type="entry name" value="TRYPSIN_SER"/>
    <property type="match status" value="1"/>
</dbReference>
<evidence type="ECO:0000256" key="7">
    <source>
        <dbReference type="SAM" id="SignalP"/>
    </source>
</evidence>
<comment type="similarity">
    <text evidence="5">Belongs to the peptidase S1 family. CLIP subfamily.</text>
</comment>
<evidence type="ECO:0000259" key="8">
    <source>
        <dbReference type="PROSITE" id="PS50240"/>
    </source>
</evidence>
<evidence type="ECO:0000256" key="1">
    <source>
        <dbReference type="ARBA" id="ARBA00022670"/>
    </source>
</evidence>
<feature type="domain" description="Peptidase S1" evidence="8">
    <location>
        <begin position="31"/>
        <end position="279"/>
    </location>
</feature>
<dbReference type="EMBL" id="GBHO01003507">
    <property type="protein sequence ID" value="JAG40097.1"/>
    <property type="molecule type" value="Transcribed_RNA"/>
</dbReference>
<dbReference type="SMART" id="SM00020">
    <property type="entry name" value="Tryp_SPc"/>
    <property type="match status" value="1"/>
</dbReference>
<dbReference type="InterPro" id="IPR009003">
    <property type="entry name" value="Peptidase_S1_PA"/>
</dbReference>
<protein>
    <submittedName>
        <fullName evidence="9">Transmembrane protease serine 11B</fullName>
    </submittedName>
</protein>
<reference evidence="9" key="1">
    <citation type="journal article" date="2014" name="PLoS ONE">
        <title>Transcriptome-Based Identification of ABC Transporters in the Western Tarnished Plant Bug Lygus hesperus.</title>
        <authorList>
            <person name="Hull J.J."/>
            <person name="Chaney K."/>
            <person name="Geib S.M."/>
            <person name="Fabrick J.A."/>
            <person name="Brent C.S."/>
            <person name="Walsh D."/>
            <person name="Lavine L.C."/>
        </authorList>
    </citation>
    <scope>NUCLEOTIDE SEQUENCE</scope>
</reference>
<dbReference type="InterPro" id="IPR033116">
    <property type="entry name" value="TRYPSIN_SER"/>
</dbReference>
<dbReference type="GO" id="GO:0004252">
    <property type="term" value="F:serine-type endopeptidase activity"/>
    <property type="evidence" value="ECO:0007669"/>
    <property type="project" value="InterPro"/>
</dbReference>
<feature type="signal peptide" evidence="7">
    <location>
        <begin position="1"/>
        <end position="16"/>
    </location>
</feature>
<accession>A0A0A9Z897</accession>
<dbReference type="Gene3D" id="2.40.10.10">
    <property type="entry name" value="Trypsin-like serine proteases"/>
    <property type="match status" value="1"/>
</dbReference>
<keyword evidence="7" id="KW-0732">Signal</keyword>
<feature type="chain" id="PRO_5015034117" evidence="7">
    <location>
        <begin position="17"/>
        <end position="332"/>
    </location>
</feature>
<dbReference type="EMBL" id="GBRD01004072">
    <property type="protein sequence ID" value="JAG61749.1"/>
    <property type="molecule type" value="Transcribed_RNA"/>
</dbReference>
<keyword evidence="4" id="KW-1015">Disulfide bond</keyword>
<sequence>MLLPLVSLAVLHITCGQTTGRCGIGGGTSKIVGGHTVAVDQYPWFVALVQSGEFSRAQAGSNSPLTVFCGATLITARHAVSAAHCFATFRAQGGNWKKRLVGVFGLSNRCTPTWKASSTFSNVIIHPQYNGNTVKNDISLIHLAKDMSSFTPVCFPPAGTTRHSGEVTIIGYGTTKENTNKSPCSMMEATVMEYTRKDCLATNVASQIRNLPGVVCAGLKNGSADSCQGDSGGPLMYQTRGVYVFEGIVSFGNGCARRNNPGVYTMVSYYRNWVTIRLNNMRGPPPNKIDYNRWVKCIFNFNVKPCLNPPMPMPSPESTEPEMEYDVFSAPT</sequence>
<evidence type="ECO:0000313" key="9">
    <source>
        <dbReference type="EMBL" id="JAG40096.1"/>
    </source>
</evidence>
<evidence type="ECO:0000256" key="5">
    <source>
        <dbReference type="ARBA" id="ARBA00024195"/>
    </source>
</evidence>
<evidence type="ECO:0000256" key="4">
    <source>
        <dbReference type="ARBA" id="ARBA00023157"/>
    </source>
</evidence>
<dbReference type="CDD" id="cd00190">
    <property type="entry name" value="Tryp_SPc"/>
    <property type="match status" value="1"/>
</dbReference>
<reference evidence="11" key="3">
    <citation type="submission" date="2014-09" db="EMBL/GenBank/DDBJ databases">
        <authorList>
            <person name="Magalhaes I.L.F."/>
            <person name="Oliveira U."/>
            <person name="Santos F.R."/>
            <person name="Vidigal T.H.D.A."/>
            <person name="Brescovit A.D."/>
            <person name="Santos A.J."/>
        </authorList>
    </citation>
    <scope>NUCLEOTIDE SEQUENCE</scope>
</reference>
<evidence type="ECO:0000256" key="3">
    <source>
        <dbReference type="ARBA" id="ARBA00022825"/>
    </source>
</evidence>
<dbReference type="GO" id="GO:0005615">
    <property type="term" value="C:extracellular space"/>
    <property type="evidence" value="ECO:0007669"/>
    <property type="project" value="TreeGrafter"/>
</dbReference>
<evidence type="ECO:0000313" key="11">
    <source>
        <dbReference type="EMBL" id="JAG61749.1"/>
    </source>
</evidence>
<dbReference type="InterPro" id="IPR001254">
    <property type="entry name" value="Trypsin_dom"/>
</dbReference>
<dbReference type="EMBL" id="GBHO01003508">
    <property type="protein sequence ID" value="JAG40096.1"/>
    <property type="molecule type" value="Transcribed_RNA"/>
</dbReference>
<dbReference type="InterPro" id="IPR018114">
    <property type="entry name" value="TRYPSIN_HIS"/>
</dbReference>
<evidence type="ECO:0000256" key="6">
    <source>
        <dbReference type="RuleBase" id="RU363034"/>
    </source>
</evidence>